<gene>
    <name evidence="1" type="ORF">FTUN_1991</name>
</gene>
<dbReference type="AlphaFoldDB" id="A0A6M5YMK4"/>
<name>A0A6M5YMK4_9BACT</name>
<protein>
    <submittedName>
        <fullName evidence="1">Uncharacterized protein</fullName>
    </submittedName>
</protein>
<accession>A0A6M5YMK4</accession>
<organism evidence="1 2">
    <name type="scientific">Frigoriglobus tundricola</name>
    <dbReference type="NCBI Taxonomy" id="2774151"/>
    <lineage>
        <taxon>Bacteria</taxon>
        <taxon>Pseudomonadati</taxon>
        <taxon>Planctomycetota</taxon>
        <taxon>Planctomycetia</taxon>
        <taxon>Gemmatales</taxon>
        <taxon>Gemmataceae</taxon>
        <taxon>Frigoriglobus</taxon>
    </lineage>
</organism>
<keyword evidence="2" id="KW-1185">Reference proteome</keyword>
<evidence type="ECO:0000313" key="1">
    <source>
        <dbReference type="EMBL" id="QJW94471.1"/>
    </source>
</evidence>
<sequence length="97" mass="11675">MPTTKRDVVVQKLTQAYTKCRGLPYEPKDDNHIVFHSERRRVDIEVLDDRLRLHSVSSRTGPVDTELLYDDRDFERNTAEFIGRYLRCYFSTYWMEL</sequence>
<evidence type="ECO:0000313" key="2">
    <source>
        <dbReference type="Proteomes" id="UP000503447"/>
    </source>
</evidence>
<dbReference type="KEGG" id="ftj:FTUN_1991"/>
<dbReference type="RefSeq" id="WP_171470461.1">
    <property type="nucleotide sequence ID" value="NZ_CP053452.2"/>
</dbReference>
<proteinExistence type="predicted"/>
<reference evidence="2" key="1">
    <citation type="submission" date="2020-05" db="EMBL/GenBank/DDBJ databases">
        <title>Frigoriglobus tundricola gen. nov., sp. nov., a psychrotolerant cellulolytic planctomycete of the family Gemmataceae with two divergent copies of 16S rRNA gene.</title>
        <authorList>
            <person name="Kulichevskaya I.S."/>
            <person name="Ivanova A.A."/>
            <person name="Naumoff D.G."/>
            <person name="Beletsky A.V."/>
            <person name="Rijpstra W.I.C."/>
            <person name="Sinninghe Damste J.S."/>
            <person name="Mardanov A.V."/>
            <person name="Ravin N.V."/>
            <person name="Dedysh S.N."/>
        </authorList>
    </citation>
    <scope>NUCLEOTIDE SEQUENCE [LARGE SCALE GENOMIC DNA]</scope>
    <source>
        <strain evidence="2">PL17</strain>
    </source>
</reference>
<dbReference type="EMBL" id="CP053452">
    <property type="protein sequence ID" value="QJW94471.1"/>
    <property type="molecule type" value="Genomic_DNA"/>
</dbReference>
<dbReference type="Proteomes" id="UP000503447">
    <property type="component" value="Chromosome"/>
</dbReference>